<feature type="binding site" evidence="7">
    <location>
        <position position="119"/>
    </location>
    <ligand>
        <name>Zn(2+)</name>
        <dbReference type="ChEBI" id="CHEBI:29105"/>
        <label>1</label>
    </ligand>
</feature>
<dbReference type="RefSeq" id="WP_181127634.1">
    <property type="nucleotide sequence ID" value="NZ_DYTS01000187.1"/>
</dbReference>
<dbReference type="CDD" id="cd07723">
    <property type="entry name" value="hydroxyacylglutathione_hydrolase_MBL-fold"/>
    <property type="match status" value="1"/>
</dbReference>
<evidence type="ECO:0000259" key="8">
    <source>
        <dbReference type="SMART" id="SM00849"/>
    </source>
</evidence>
<feature type="binding site" evidence="7">
    <location>
        <position position="176"/>
    </location>
    <ligand>
        <name>Zn(2+)</name>
        <dbReference type="ChEBI" id="CHEBI:29105"/>
        <label>2</label>
    </ligand>
</feature>
<reference evidence="9" key="1">
    <citation type="journal article" date="2021" name="PeerJ">
        <title>Extensive microbial diversity within the chicken gut microbiome revealed by metagenomics and culture.</title>
        <authorList>
            <person name="Gilroy R."/>
            <person name="Ravi A."/>
            <person name="Getino M."/>
            <person name="Pursley I."/>
            <person name="Horton D.L."/>
            <person name="Alikhan N.F."/>
            <person name="Baker D."/>
            <person name="Gharbi K."/>
            <person name="Hall N."/>
            <person name="Watson M."/>
            <person name="Adriaenssens E.M."/>
            <person name="Foster-Nyarko E."/>
            <person name="Jarju S."/>
            <person name="Secka A."/>
            <person name="Antonio M."/>
            <person name="Oren A."/>
            <person name="Chaudhuri R.R."/>
            <person name="La Ragione R."/>
            <person name="Hildebrand F."/>
            <person name="Pallen M.J."/>
        </authorList>
    </citation>
    <scope>NUCLEOTIDE SEQUENCE</scope>
    <source>
        <strain evidence="9">ChiSjej2B20-17149</strain>
    </source>
</reference>
<comment type="cofactor">
    <cofactor evidence="7">
        <name>Zn(2+)</name>
        <dbReference type="ChEBI" id="CHEBI:29105"/>
    </cofactor>
    <text evidence="7">Binds 2 Zn(2+) ions per subunit.</text>
</comment>
<dbReference type="InterPro" id="IPR001279">
    <property type="entry name" value="Metallo-B-lactamas"/>
</dbReference>
<dbReference type="HAMAP" id="MF_01374">
    <property type="entry name" value="Glyoxalase_2"/>
    <property type="match status" value="1"/>
</dbReference>
<dbReference type="InterPro" id="IPR032282">
    <property type="entry name" value="HAGH_C"/>
</dbReference>
<feature type="binding site" evidence="7">
    <location>
        <position position="138"/>
    </location>
    <ligand>
        <name>Zn(2+)</name>
        <dbReference type="ChEBI" id="CHEBI:29105"/>
        <label>2</label>
    </ligand>
</feature>
<dbReference type="InterPro" id="IPR050110">
    <property type="entry name" value="Glyoxalase_II_hydrolase"/>
</dbReference>
<dbReference type="Gene3D" id="3.60.15.10">
    <property type="entry name" value="Ribonuclease Z/Hydroxyacylglutathione hydrolase-like"/>
    <property type="match status" value="1"/>
</dbReference>
<sequence length="264" mass="28642">MTAQKTGGMEVLELRAFTDNYIWLLLNPDENHCAAVDPGDAQPVIDWLNEHPQWTLSDVLITHHHHDHVGGIDELKQQYNVRVIGPAQASIPGLDLVVGDSDEIKVLGRTVQVIAVPGHTLDHVAFYLPGDQILFSGDTLFAAGCGRLFEGTAGQMLDSLERLAALPDATRVYCAHEYTLGNLHFAQAVEPDNKQIADRLLEVESTLARGACTLPSTIGLEKATNPFLRTSVPAVQAASQNHAPASITTPAACLQSLREWKNGF</sequence>
<evidence type="ECO:0000256" key="7">
    <source>
        <dbReference type="HAMAP-Rule" id="MF_01374"/>
    </source>
</evidence>
<evidence type="ECO:0000256" key="3">
    <source>
        <dbReference type="ARBA" id="ARBA00006759"/>
    </source>
</evidence>
<dbReference type="SMART" id="SM00849">
    <property type="entry name" value="Lactamase_B"/>
    <property type="match status" value="1"/>
</dbReference>
<dbReference type="Proteomes" id="UP000752172">
    <property type="component" value="Unassembled WGS sequence"/>
</dbReference>
<feature type="binding site" evidence="7">
    <location>
        <position position="68"/>
    </location>
    <ligand>
        <name>Zn(2+)</name>
        <dbReference type="ChEBI" id="CHEBI:29105"/>
        <label>2</label>
    </ligand>
</feature>
<dbReference type="Pfam" id="PF16123">
    <property type="entry name" value="HAGH_C"/>
    <property type="match status" value="1"/>
</dbReference>
<feature type="binding site" evidence="7">
    <location>
        <position position="138"/>
    </location>
    <ligand>
        <name>Zn(2+)</name>
        <dbReference type="ChEBI" id="CHEBI:29105"/>
        <label>1</label>
    </ligand>
</feature>
<comment type="catalytic activity">
    <reaction evidence="1 7">
        <text>an S-(2-hydroxyacyl)glutathione + H2O = a 2-hydroxy carboxylate + glutathione + H(+)</text>
        <dbReference type="Rhea" id="RHEA:21864"/>
        <dbReference type="ChEBI" id="CHEBI:15377"/>
        <dbReference type="ChEBI" id="CHEBI:15378"/>
        <dbReference type="ChEBI" id="CHEBI:57925"/>
        <dbReference type="ChEBI" id="CHEBI:58896"/>
        <dbReference type="ChEBI" id="CHEBI:71261"/>
        <dbReference type="EC" id="3.1.2.6"/>
    </reaction>
</comment>
<evidence type="ECO:0000256" key="2">
    <source>
        <dbReference type="ARBA" id="ARBA00004963"/>
    </source>
</evidence>
<comment type="similarity">
    <text evidence="3 7">Belongs to the metallo-beta-lactamase superfamily. Glyoxalase II family.</text>
</comment>
<gene>
    <name evidence="7 9" type="primary">gloB</name>
    <name evidence="9" type="ORF">K8W20_10540</name>
</gene>
<dbReference type="EMBL" id="DYTS01000187">
    <property type="protein sequence ID" value="HJH19136.1"/>
    <property type="molecule type" value="Genomic_DNA"/>
</dbReference>
<dbReference type="GO" id="GO:0004416">
    <property type="term" value="F:hydroxyacylglutathione hydrolase activity"/>
    <property type="evidence" value="ECO:0007669"/>
    <property type="project" value="UniProtKB-UniRule"/>
</dbReference>
<protein>
    <recommendedName>
        <fullName evidence="7">Hydroxyacylglutathione hydrolase</fullName>
        <ecNumber evidence="7">3.1.2.6</ecNumber>
    </recommendedName>
    <alternativeName>
        <fullName evidence="7">Glyoxalase II</fullName>
        <shortName evidence="7">Glx II</shortName>
    </alternativeName>
</protein>
<accession>A0A921NI47</accession>
<comment type="caution">
    <text evidence="9">The sequence shown here is derived from an EMBL/GenBank/DDBJ whole genome shotgun (WGS) entry which is preliminary data.</text>
</comment>
<dbReference type="InterPro" id="IPR017782">
    <property type="entry name" value="Hydroxyacylglutathione_Hdrlase"/>
</dbReference>
<dbReference type="SUPFAM" id="SSF56281">
    <property type="entry name" value="Metallo-hydrolase/oxidoreductase"/>
    <property type="match status" value="1"/>
</dbReference>
<name>A0A921NI47_9PSED</name>
<feature type="binding site" evidence="7">
    <location>
        <position position="63"/>
    </location>
    <ligand>
        <name>Zn(2+)</name>
        <dbReference type="ChEBI" id="CHEBI:29105"/>
        <label>1</label>
    </ligand>
</feature>
<feature type="domain" description="Metallo-beta-lactamase" evidence="8">
    <location>
        <begin position="19"/>
        <end position="176"/>
    </location>
</feature>
<dbReference type="NCBIfam" id="TIGR03413">
    <property type="entry name" value="GSH_gloB"/>
    <property type="match status" value="1"/>
</dbReference>
<keyword evidence="5 7" id="KW-0378">Hydrolase</keyword>
<dbReference type="InterPro" id="IPR035680">
    <property type="entry name" value="Clx_II_MBL"/>
</dbReference>
<evidence type="ECO:0000256" key="5">
    <source>
        <dbReference type="ARBA" id="ARBA00022801"/>
    </source>
</evidence>
<dbReference type="InterPro" id="IPR036866">
    <property type="entry name" value="RibonucZ/Hydroxyglut_hydro"/>
</dbReference>
<evidence type="ECO:0000256" key="4">
    <source>
        <dbReference type="ARBA" id="ARBA00022723"/>
    </source>
</evidence>
<dbReference type="GO" id="GO:0046872">
    <property type="term" value="F:metal ion binding"/>
    <property type="evidence" value="ECO:0007669"/>
    <property type="project" value="UniProtKB-KW"/>
</dbReference>
<proteinExistence type="inferred from homology"/>
<evidence type="ECO:0000256" key="6">
    <source>
        <dbReference type="ARBA" id="ARBA00022833"/>
    </source>
</evidence>
<comment type="subunit">
    <text evidence="7">Monomer.</text>
</comment>
<organism evidence="9 10">
    <name type="scientific">Pseudomonas lactis</name>
    <dbReference type="NCBI Taxonomy" id="1615674"/>
    <lineage>
        <taxon>Bacteria</taxon>
        <taxon>Pseudomonadati</taxon>
        <taxon>Pseudomonadota</taxon>
        <taxon>Gammaproteobacteria</taxon>
        <taxon>Pseudomonadales</taxon>
        <taxon>Pseudomonadaceae</taxon>
        <taxon>Pseudomonas</taxon>
    </lineage>
</organism>
<evidence type="ECO:0000313" key="10">
    <source>
        <dbReference type="Proteomes" id="UP000752172"/>
    </source>
</evidence>
<dbReference type="Pfam" id="PF00753">
    <property type="entry name" value="Lactamase_B"/>
    <property type="match status" value="1"/>
</dbReference>
<reference evidence="9" key="2">
    <citation type="submission" date="2021-09" db="EMBL/GenBank/DDBJ databases">
        <authorList>
            <person name="Gilroy R."/>
        </authorList>
    </citation>
    <scope>NUCLEOTIDE SEQUENCE</scope>
    <source>
        <strain evidence="9">ChiSjej2B20-17149</strain>
    </source>
</reference>
<feature type="binding site" evidence="7">
    <location>
        <position position="67"/>
    </location>
    <ligand>
        <name>Zn(2+)</name>
        <dbReference type="ChEBI" id="CHEBI:29105"/>
        <label>2</label>
    </ligand>
</feature>
<dbReference type="GO" id="GO:0019243">
    <property type="term" value="P:methylglyoxal catabolic process to D-lactate via S-lactoyl-glutathione"/>
    <property type="evidence" value="ECO:0007669"/>
    <property type="project" value="UniProtKB-UniRule"/>
</dbReference>
<evidence type="ECO:0000256" key="1">
    <source>
        <dbReference type="ARBA" id="ARBA00001623"/>
    </source>
</evidence>
<dbReference type="PANTHER" id="PTHR43705">
    <property type="entry name" value="HYDROXYACYLGLUTATHIONE HYDROLASE"/>
    <property type="match status" value="1"/>
</dbReference>
<comment type="function">
    <text evidence="7">Thiolesterase that catalyzes the hydrolysis of S-D-lactoyl-glutathione to form glutathione and D-lactic acid.</text>
</comment>
<dbReference type="PIRSF" id="PIRSF005457">
    <property type="entry name" value="Glx"/>
    <property type="match status" value="1"/>
</dbReference>
<dbReference type="PANTHER" id="PTHR43705:SF1">
    <property type="entry name" value="HYDROXYACYLGLUTATHIONE HYDROLASE GLOB"/>
    <property type="match status" value="1"/>
</dbReference>
<feature type="binding site" evidence="7">
    <location>
        <position position="65"/>
    </location>
    <ligand>
        <name>Zn(2+)</name>
        <dbReference type="ChEBI" id="CHEBI:29105"/>
        <label>1</label>
    </ligand>
</feature>
<comment type="pathway">
    <text evidence="2 7">Secondary metabolite metabolism; methylglyoxal degradation; (R)-lactate from methylglyoxal: step 2/2.</text>
</comment>
<dbReference type="EC" id="3.1.2.6" evidence="7"/>
<dbReference type="AlphaFoldDB" id="A0A921NI47"/>
<keyword evidence="6 7" id="KW-0862">Zinc</keyword>
<evidence type="ECO:0000313" key="9">
    <source>
        <dbReference type="EMBL" id="HJH19136.1"/>
    </source>
</evidence>
<keyword evidence="4 7" id="KW-0479">Metal-binding</keyword>